<evidence type="ECO:0000313" key="2">
    <source>
        <dbReference type="Proteomes" id="UP000254502"/>
    </source>
</evidence>
<dbReference type="InterPro" id="IPR036291">
    <property type="entry name" value="NAD(P)-bd_dom_sf"/>
</dbReference>
<organism evidence="1 2">
    <name type="scientific">Staphylococcus aureus</name>
    <dbReference type="NCBI Taxonomy" id="1280"/>
    <lineage>
        <taxon>Bacteria</taxon>
        <taxon>Bacillati</taxon>
        <taxon>Bacillota</taxon>
        <taxon>Bacilli</taxon>
        <taxon>Bacillales</taxon>
        <taxon>Staphylococcaceae</taxon>
        <taxon>Staphylococcus</taxon>
    </lineage>
</organism>
<evidence type="ECO:0000313" key="1">
    <source>
        <dbReference type="EMBL" id="SUK35426.1"/>
    </source>
</evidence>
<dbReference type="Gene3D" id="3.40.50.720">
    <property type="entry name" value="NAD(P)-binding Rossmann-like Domain"/>
    <property type="match status" value="1"/>
</dbReference>
<dbReference type="SUPFAM" id="SSF51735">
    <property type="entry name" value="NAD(P)-binding Rossmann-fold domains"/>
    <property type="match status" value="1"/>
</dbReference>
<reference evidence="1 2" key="1">
    <citation type="submission" date="2018-06" db="EMBL/GenBank/DDBJ databases">
        <authorList>
            <consortium name="Pathogen Informatics"/>
            <person name="Doyle S."/>
        </authorList>
    </citation>
    <scope>NUCLEOTIDE SEQUENCE [LARGE SCALE GENOMIC DNA]</scope>
    <source>
        <strain evidence="1 2">NCTC5664</strain>
    </source>
</reference>
<sequence>MDYVVNLQQTDLKTYINGITGGYGADVVVECSGAVPAARQGLDIYAKKVSTVK</sequence>
<dbReference type="AlphaFoldDB" id="A0A380DN32"/>
<accession>A0A380DN32</accession>
<protein>
    <submittedName>
        <fullName evidence="1">Sorbitol dehydrogenase</fullName>
        <ecNumber evidence="1">1.1.1.14</ecNumber>
    </submittedName>
</protein>
<name>A0A380DN32_STAAU</name>
<dbReference type="EMBL" id="UHAQ01000002">
    <property type="protein sequence ID" value="SUK35426.1"/>
    <property type="molecule type" value="Genomic_DNA"/>
</dbReference>
<gene>
    <name evidence="1" type="ORF">NCTC5664_00631</name>
</gene>
<dbReference type="EC" id="1.1.1.14" evidence="1"/>
<keyword evidence="1" id="KW-0560">Oxidoreductase</keyword>
<dbReference type="GO" id="GO:0003939">
    <property type="term" value="F:L-iditol 2-dehydrogenase (NAD+) activity"/>
    <property type="evidence" value="ECO:0007669"/>
    <property type="project" value="UniProtKB-EC"/>
</dbReference>
<dbReference type="Proteomes" id="UP000254502">
    <property type="component" value="Unassembled WGS sequence"/>
</dbReference>
<proteinExistence type="predicted"/>